<dbReference type="GeneID" id="103710873"/>
<dbReference type="PROSITE" id="PS51035">
    <property type="entry name" value="BAG"/>
    <property type="match status" value="1"/>
</dbReference>
<dbReference type="AlphaFoldDB" id="A0A8B7CA63"/>
<feature type="compositionally biased region" description="Basic and acidic residues" evidence="2">
    <location>
        <begin position="325"/>
        <end position="356"/>
    </location>
</feature>
<dbReference type="Gene3D" id="1.20.58.120">
    <property type="entry name" value="BAG domain"/>
    <property type="match status" value="1"/>
</dbReference>
<name>A0A8B7CA63_PHODC</name>
<gene>
    <name evidence="5" type="primary">LOC103710873</name>
</gene>
<feature type="region of interest" description="Disordered" evidence="2">
    <location>
        <begin position="285"/>
        <end position="362"/>
    </location>
</feature>
<dbReference type="GO" id="GO:0051087">
    <property type="term" value="F:protein-folding chaperone binding"/>
    <property type="evidence" value="ECO:0007669"/>
    <property type="project" value="InterPro"/>
</dbReference>
<dbReference type="PANTHER" id="PTHR33322">
    <property type="entry name" value="BAG DOMAIN CONTAINING PROTEIN, EXPRESSED"/>
    <property type="match status" value="1"/>
</dbReference>
<dbReference type="GO" id="GO:0006457">
    <property type="term" value="P:protein folding"/>
    <property type="evidence" value="ECO:0007669"/>
    <property type="project" value="TreeGrafter"/>
</dbReference>
<dbReference type="InterPro" id="IPR003103">
    <property type="entry name" value="BAG_domain"/>
</dbReference>
<feature type="region of interest" description="Disordered" evidence="2">
    <location>
        <begin position="616"/>
        <end position="637"/>
    </location>
</feature>
<evidence type="ECO:0000259" key="3">
    <source>
        <dbReference type="PROSITE" id="PS51035"/>
    </source>
</evidence>
<evidence type="ECO:0000313" key="5">
    <source>
        <dbReference type="RefSeq" id="XP_008795008.2"/>
    </source>
</evidence>
<sequence length="1168" mass="130054">MFPACRYMDPYPQNFPHRIPYPYHYYPNWEAVPPQMRVDSSKPPSPFGPWPYNGSTSHPNPTECHSCCNHIYSPGHCSFRPLYPHIQPPPHCYYSGPYLAYPDACPPYFMPPPHYSFDQARYDYEEAKNHCCGCPNHKCGGENTSVKIEEQKPDLEPKPKEGDSSNLVKLPNYPFYPPAWAPHNYLKEKDTDKNSEAQPGIWNGWIPLDINSRMGLMQNGDDKKGSQNEERRSQFPWPIMWMPGYNKPEEAVKDLKEINNGPKVSEETPKFKIIPLKFLENGNRQEKAGVAEDEPKTRAQQEAVSEKEAKTKTIPVKQMEASSQMRDEKQNEKSDEKKSIISEKQNEDCGVKKSLDGKQSSPVKLSKLTPVCLRVDPLPRRKNGNSASRSPSPPGLIEKERTHQDNKEHGSTWKEAKEEIPKKEIRIVDVKEKTSNKVGKEVWSSQDSVPIISMKGAPGKAVTENAKGVEMNDSEGGLSDDQEKKIEESRAMEDAEITKTEVRKERKNLAESDAAVLIQSAYRGFEVRRWQPLEKLRKVAQIRQQVEDIKKQIQSFETSSEGQDMKQKVVIGETIMNLLLQLDTIQGLHQSVREARKSVARELICLQEKLDSLSRQTTADHESAKIEESASSKASDDHTCLGRSVAVAEPSAEHVCEQLSDKKCTSDFTSSEEMQEAEEEDKRDALENQEVEAVPGEAAHLLNEEMVSVANGEHEEAPLRGEEQTVSEGGALVGSKLLSEEPSLELEEPLVPLVSTIKKVQEVPSAKDEAPKLDLEEHLEMQGLSCREFESANKEFCDYGARPNTQVNLEVENSLVLKGCNLGEADEIKVEEHDAVSNAVEFVEPLPGMAESNFEGKDAISEADRKQEELQMLPLAEESDSKEKTAGDATADSKSVEVPSTLHVTNAVDFLETIPGVSESNFAEAPGARFSQAETKEEEPHMLLAEEENCFAEKAIGDAAADTINMEATCARPVTLASEEGNDVGSVVEKNLEMPEDQIAVQVRSSESGMENGTKLAAANKVLEDTDMPSAPETLQEATMDKDTTSSLEQILHRESSHMSLVEAAPDEASTPAPKEEGIAVVQPKDSIPMAGPISSTNMSMEEKQLMEENEKLREMLEKLLLAGKVQLGVISDLNGRVKDLEKKLTQKKRVKVRRHKPGKSSPRKVAC</sequence>
<feature type="region of interest" description="Disordered" evidence="2">
    <location>
        <begin position="873"/>
        <end position="896"/>
    </location>
</feature>
<dbReference type="FunFam" id="1.20.58.120:FF:000010">
    <property type="entry name" value="BAG family molecular chaperone regulator 6"/>
    <property type="match status" value="1"/>
</dbReference>
<feature type="compositionally biased region" description="Basic and acidic residues" evidence="2">
    <location>
        <begin position="220"/>
        <end position="233"/>
    </location>
</feature>
<evidence type="ECO:0000313" key="4">
    <source>
        <dbReference type="Proteomes" id="UP000228380"/>
    </source>
</evidence>
<protein>
    <submittedName>
        <fullName evidence="5">BAG family molecular chaperone regulator 6-like</fullName>
    </submittedName>
</protein>
<evidence type="ECO:0000256" key="2">
    <source>
        <dbReference type="SAM" id="MobiDB-lite"/>
    </source>
</evidence>
<dbReference type="SUPFAM" id="SSF63491">
    <property type="entry name" value="BAG domain"/>
    <property type="match status" value="1"/>
</dbReference>
<feature type="region of interest" description="Disordered" evidence="2">
    <location>
        <begin position="1145"/>
        <end position="1168"/>
    </location>
</feature>
<dbReference type="InterPro" id="IPR040400">
    <property type="entry name" value="BAG5/6/7/8"/>
</dbReference>
<feature type="region of interest" description="Disordered" evidence="2">
    <location>
        <begin position="658"/>
        <end position="685"/>
    </location>
</feature>
<accession>A0A8B7CA63</accession>
<dbReference type="CDD" id="cd23767">
    <property type="entry name" value="IQCD"/>
    <property type="match status" value="1"/>
</dbReference>
<reference evidence="4" key="1">
    <citation type="journal article" date="2019" name="Nat. Commun.">
        <title>Genome-wide association mapping of date palm fruit traits.</title>
        <authorList>
            <person name="Hazzouri K.M."/>
            <person name="Gros-Balthazard M."/>
            <person name="Flowers J.M."/>
            <person name="Copetti D."/>
            <person name="Lemansour A."/>
            <person name="Lebrun M."/>
            <person name="Masmoudi K."/>
            <person name="Ferrand S."/>
            <person name="Dhar M.I."/>
            <person name="Fresquez Z.A."/>
            <person name="Rosas U."/>
            <person name="Zhang J."/>
            <person name="Talag J."/>
            <person name="Lee S."/>
            <person name="Kudrna D."/>
            <person name="Powell R.F."/>
            <person name="Leitch I.J."/>
            <person name="Krueger R.R."/>
            <person name="Wing R.A."/>
            <person name="Amiri K.M.A."/>
            <person name="Purugganan M.D."/>
        </authorList>
    </citation>
    <scope>NUCLEOTIDE SEQUENCE [LARGE SCALE GENOMIC DNA]</scope>
    <source>
        <strain evidence="4">cv. Khalas</strain>
    </source>
</reference>
<dbReference type="Pfam" id="PF02179">
    <property type="entry name" value="BAG"/>
    <property type="match status" value="1"/>
</dbReference>
<reference evidence="5" key="2">
    <citation type="submission" date="2025-08" db="UniProtKB">
        <authorList>
            <consortium name="RefSeq"/>
        </authorList>
    </citation>
    <scope>IDENTIFICATION</scope>
    <source>
        <tissue evidence="5">Young leaves</tissue>
    </source>
</reference>
<dbReference type="OrthoDB" id="787121at2759"/>
<keyword evidence="1" id="KW-0143">Chaperone</keyword>
<dbReference type="Proteomes" id="UP000228380">
    <property type="component" value="Chromosome 8"/>
</dbReference>
<feature type="compositionally biased region" description="Basic and acidic residues" evidence="2">
    <location>
        <begin position="285"/>
        <end position="311"/>
    </location>
</feature>
<dbReference type="InterPro" id="IPR036533">
    <property type="entry name" value="BAG_dom_sf"/>
</dbReference>
<feature type="region of interest" description="Disordered" evidence="2">
    <location>
        <begin position="213"/>
        <end position="235"/>
    </location>
</feature>
<feature type="compositionally biased region" description="Basic residues" evidence="2">
    <location>
        <begin position="1146"/>
        <end position="1168"/>
    </location>
</feature>
<proteinExistence type="predicted"/>
<evidence type="ECO:0000256" key="1">
    <source>
        <dbReference type="ARBA" id="ARBA00023186"/>
    </source>
</evidence>
<organism evidence="4 5">
    <name type="scientific">Phoenix dactylifera</name>
    <name type="common">Date palm</name>
    <dbReference type="NCBI Taxonomy" id="42345"/>
    <lineage>
        <taxon>Eukaryota</taxon>
        <taxon>Viridiplantae</taxon>
        <taxon>Streptophyta</taxon>
        <taxon>Embryophyta</taxon>
        <taxon>Tracheophyta</taxon>
        <taxon>Spermatophyta</taxon>
        <taxon>Magnoliopsida</taxon>
        <taxon>Liliopsida</taxon>
        <taxon>Arecaceae</taxon>
        <taxon>Coryphoideae</taxon>
        <taxon>Phoeniceae</taxon>
        <taxon>Phoenix</taxon>
    </lineage>
</organism>
<keyword evidence="4" id="KW-1185">Reference proteome</keyword>
<dbReference type="SMART" id="SM00264">
    <property type="entry name" value="BAG"/>
    <property type="match status" value="1"/>
</dbReference>
<dbReference type="RefSeq" id="XP_008795008.2">
    <property type="nucleotide sequence ID" value="XM_008796786.4"/>
</dbReference>
<dbReference type="KEGG" id="pda:103710873"/>
<feature type="region of interest" description="Disordered" evidence="2">
    <location>
        <begin position="376"/>
        <end position="418"/>
    </location>
</feature>
<dbReference type="PANTHER" id="PTHR33322:SF16">
    <property type="entry name" value="BAG FAMILY MOLECULAR CHAPERONE REGULATOR 6"/>
    <property type="match status" value="1"/>
</dbReference>
<feature type="compositionally biased region" description="Basic and acidic residues" evidence="2">
    <location>
        <begin position="397"/>
        <end position="418"/>
    </location>
</feature>
<dbReference type="GO" id="GO:0009506">
    <property type="term" value="C:plasmodesma"/>
    <property type="evidence" value="ECO:0007669"/>
    <property type="project" value="TreeGrafter"/>
</dbReference>
<feature type="domain" description="BAG" evidence="3">
    <location>
        <begin position="538"/>
        <end position="614"/>
    </location>
</feature>
<dbReference type="PROSITE" id="PS50096">
    <property type="entry name" value="IQ"/>
    <property type="match status" value="1"/>
</dbReference>